<dbReference type="GO" id="GO:0046982">
    <property type="term" value="F:protein heterodimerization activity"/>
    <property type="evidence" value="ECO:0007669"/>
    <property type="project" value="InterPro"/>
</dbReference>
<dbReference type="RefSeq" id="XP_013400172.1">
    <property type="nucleotide sequence ID" value="XM_013544718.1"/>
</dbReference>
<dbReference type="PANTHER" id="PTHR28598">
    <property type="entry name" value="STAGA COMPLEX 65 SUBUNIT GAMMA"/>
    <property type="match status" value="1"/>
</dbReference>
<protein>
    <recommendedName>
        <fullName evidence="9">STAGA complex 65 subunit gamma</fullName>
    </recommendedName>
    <alternativeName>
        <fullName evidence="11">SPTF-associated factor 65 gamma</fullName>
    </alternativeName>
    <alternativeName>
        <fullName evidence="10">Suppressor of Ty 7-like</fullName>
    </alternativeName>
</protein>
<organism evidence="14 16">
    <name type="scientific">Lingula anatina</name>
    <name type="common">Brachiopod</name>
    <name type="synonym">Lingula unguis</name>
    <dbReference type="NCBI Taxonomy" id="7574"/>
    <lineage>
        <taxon>Eukaryota</taxon>
        <taxon>Metazoa</taxon>
        <taxon>Spiralia</taxon>
        <taxon>Lophotrochozoa</taxon>
        <taxon>Brachiopoda</taxon>
        <taxon>Linguliformea</taxon>
        <taxon>Lingulata</taxon>
        <taxon>Lingulida</taxon>
        <taxon>Linguloidea</taxon>
        <taxon>Lingulidae</taxon>
        <taxon>Lingula</taxon>
    </lineage>
</organism>
<dbReference type="Pfam" id="PF07524">
    <property type="entry name" value="Bromo_TP"/>
    <property type="match status" value="1"/>
</dbReference>
<evidence type="ECO:0000313" key="16">
    <source>
        <dbReference type="RefSeq" id="XP_013400172.1"/>
    </source>
</evidence>
<dbReference type="GeneID" id="106166230"/>
<evidence type="ECO:0000256" key="1">
    <source>
        <dbReference type="ARBA" id="ARBA00004123"/>
    </source>
</evidence>
<comment type="subunit">
    <text evidence="8">Component of the STAGA transcription coactivator-HAT complex, at least composed of SUPT3H, SUPT7L, GCN5L2, TAF5L, TAF6L, TADA3L, TAD1L, TAF10, TAF12 and TAF9.</text>
</comment>
<keyword evidence="2" id="KW-1017">Isopeptide bond</keyword>
<evidence type="ECO:0000256" key="11">
    <source>
        <dbReference type="ARBA" id="ARBA00084075"/>
    </source>
</evidence>
<feature type="region of interest" description="Disordered" evidence="12">
    <location>
        <begin position="28"/>
        <end position="55"/>
    </location>
</feature>
<dbReference type="InterPro" id="IPR006565">
    <property type="entry name" value="BTP"/>
</dbReference>
<feature type="region of interest" description="Disordered" evidence="12">
    <location>
        <begin position="264"/>
        <end position="402"/>
    </location>
</feature>
<feature type="domain" description="Bromodomain associated" evidence="13">
    <location>
        <begin position="151"/>
        <end position="230"/>
    </location>
</feature>
<dbReference type="STRING" id="7574.A0A1S3IPN3"/>
<dbReference type="Gene3D" id="1.10.20.10">
    <property type="entry name" value="Histone, subunit A"/>
    <property type="match status" value="1"/>
</dbReference>
<dbReference type="OrthoDB" id="6021257at2759"/>
<keyword evidence="5" id="KW-0805">Transcription regulation</keyword>
<evidence type="ECO:0000256" key="12">
    <source>
        <dbReference type="SAM" id="MobiDB-lite"/>
    </source>
</evidence>
<dbReference type="AlphaFoldDB" id="A0A1S3IPN3"/>
<name>A0A1S3IPN3_LINAN</name>
<evidence type="ECO:0000256" key="2">
    <source>
        <dbReference type="ARBA" id="ARBA00022499"/>
    </source>
</evidence>
<gene>
    <name evidence="15 16 17" type="primary">LOC106166230</name>
</gene>
<keyword evidence="7" id="KW-0539">Nucleus</keyword>
<dbReference type="OMA" id="ERIVGYN"/>
<dbReference type="InterPro" id="IPR039460">
    <property type="entry name" value="SUPT7L/Spt7"/>
</dbReference>
<dbReference type="PANTHER" id="PTHR28598:SF1">
    <property type="entry name" value="STAGA COMPLEX 65 SUBUNIT GAMMA"/>
    <property type="match status" value="1"/>
</dbReference>
<evidence type="ECO:0000256" key="5">
    <source>
        <dbReference type="ARBA" id="ARBA00023015"/>
    </source>
</evidence>
<dbReference type="GO" id="GO:0003713">
    <property type="term" value="F:transcription coactivator activity"/>
    <property type="evidence" value="ECO:0007669"/>
    <property type="project" value="TreeGrafter"/>
</dbReference>
<dbReference type="RefSeq" id="XP_013400173.1">
    <property type="nucleotide sequence ID" value="XM_013544719.1"/>
</dbReference>
<sequence>MMASHWGEMPSLPDTDPGIAAIEREQMTKPRPMEVEGPRLHQPSARHYPPTSDPLPAEQFAIDPLMVHTIRLLQHAKRLKIMTVSIQQQRDSMSPAELEGISFPSPSPVPDCDSFGCHRKDNGNTPLPFLPKDTESDFSRGIGNAPLEIDSMTCRMLLRNSVAAICAHAGYETCPESVLETLTDVSHDYMTRLTKLLRTSKDNECLHGYTGFQDIIQQVFFEVGIGSISNLHEFYQTRVVNYHNNMLLVCQQLTEDYEKVKQPITDSEIGEEEKTKVKDESFADIHFPSSEPESDDNTESDQPLQLESFHSLDTSSDQADETGSLHQEEEGKWTQNIKSEPSDIKPIVLDDSDSQHPDDNPHTPGGHIEADDSLEDSSAAGSDIMSPPSGPGRSRPKKKRKR</sequence>
<dbReference type="KEGG" id="lak:106166230"/>
<dbReference type="InterPro" id="IPR009072">
    <property type="entry name" value="Histone-fold"/>
</dbReference>
<evidence type="ECO:0000256" key="6">
    <source>
        <dbReference type="ARBA" id="ARBA00023163"/>
    </source>
</evidence>
<accession>A0A1S3IPN3</accession>
<dbReference type="SMART" id="SM00576">
    <property type="entry name" value="BTP"/>
    <property type="match status" value="1"/>
</dbReference>
<evidence type="ECO:0000256" key="9">
    <source>
        <dbReference type="ARBA" id="ARBA00074250"/>
    </source>
</evidence>
<dbReference type="GO" id="GO:0000124">
    <property type="term" value="C:SAGA complex"/>
    <property type="evidence" value="ECO:0007669"/>
    <property type="project" value="InterPro"/>
</dbReference>
<evidence type="ECO:0000256" key="10">
    <source>
        <dbReference type="ARBA" id="ARBA00082307"/>
    </source>
</evidence>
<dbReference type="FunFam" id="1.10.20.10:FF:000034">
    <property type="entry name" value="STAGA complex 65 subunit gamma"/>
    <property type="match status" value="1"/>
</dbReference>
<dbReference type="CDD" id="cd06847">
    <property type="entry name" value="HFD_SUPT7L"/>
    <property type="match status" value="1"/>
</dbReference>
<dbReference type="Proteomes" id="UP000085678">
    <property type="component" value="Unplaced"/>
</dbReference>
<evidence type="ECO:0000256" key="3">
    <source>
        <dbReference type="ARBA" id="ARBA00022553"/>
    </source>
</evidence>
<evidence type="ECO:0000256" key="4">
    <source>
        <dbReference type="ARBA" id="ARBA00022843"/>
    </source>
</evidence>
<keyword evidence="6" id="KW-0804">Transcription</keyword>
<evidence type="ECO:0000259" key="13">
    <source>
        <dbReference type="SMART" id="SM00576"/>
    </source>
</evidence>
<dbReference type="RefSeq" id="XP_013400171.1">
    <property type="nucleotide sequence ID" value="XM_013544717.1"/>
</dbReference>
<reference evidence="15 16" key="1">
    <citation type="submission" date="2025-04" db="UniProtKB">
        <authorList>
            <consortium name="RefSeq"/>
        </authorList>
    </citation>
    <scope>IDENTIFICATION</scope>
    <source>
        <tissue evidence="15 16">Gonads</tissue>
    </source>
</reference>
<evidence type="ECO:0000256" key="7">
    <source>
        <dbReference type="ARBA" id="ARBA00023242"/>
    </source>
</evidence>
<dbReference type="GO" id="GO:0005634">
    <property type="term" value="C:nucleus"/>
    <property type="evidence" value="ECO:0007669"/>
    <property type="project" value="UniProtKB-SubCell"/>
</dbReference>
<feature type="compositionally biased region" description="Basic and acidic residues" evidence="12">
    <location>
        <begin position="28"/>
        <end position="39"/>
    </location>
</feature>
<keyword evidence="4" id="KW-0832">Ubl conjugation</keyword>
<keyword evidence="3" id="KW-0597">Phosphoprotein</keyword>
<comment type="subcellular location">
    <subcellularLocation>
        <location evidence="1">Nucleus</location>
    </subcellularLocation>
</comment>
<evidence type="ECO:0000313" key="14">
    <source>
        <dbReference type="Proteomes" id="UP000085678"/>
    </source>
</evidence>
<evidence type="ECO:0000256" key="8">
    <source>
        <dbReference type="ARBA" id="ARBA00065102"/>
    </source>
</evidence>
<proteinExistence type="predicted"/>
<evidence type="ECO:0000313" key="15">
    <source>
        <dbReference type="RefSeq" id="XP_013400171.1"/>
    </source>
</evidence>
<feature type="compositionally biased region" description="Basic and acidic residues" evidence="12">
    <location>
        <begin position="272"/>
        <end position="283"/>
    </location>
</feature>
<keyword evidence="14" id="KW-1185">Reference proteome</keyword>
<evidence type="ECO:0000313" key="17">
    <source>
        <dbReference type="RefSeq" id="XP_013400173.1"/>
    </source>
</evidence>